<dbReference type="SUPFAM" id="SSF52540">
    <property type="entry name" value="P-loop containing nucleoside triphosphate hydrolases"/>
    <property type="match status" value="1"/>
</dbReference>
<dbReference type="InterPro" id="IPR045055">
    <property type="entry name" value="DNA2/NAM7-like"/>
</dbReference>
<dbReference type="GO" id="GO:0004386">
    <property type="term" value="F:helicase activity"/>
    <property type="evidence" value="ECO:0007669"/>
    <property type="project" value="InterPro"/>
</dbReference>
<name>A0A423VC17_CYTCH</name>
<dbReference type="AlphaFoldDB" id="A0A423VC17"/>
<comment type="caution">
    <text evidence="5">The sequence shown here is derived from an EMBL/GenBank/DDBJ whole genome shotgun (WGS) entry which is preliminary data.</text>
</comment>
<evidence type="ECO:0000313" key="5">
    <source>
        <dbReference type="EMBL" id="ROV88440.1"/>
    </source>
</evidence>
<gene>
    <name evidence="5" type="ORF">VSDG_09231</name>
</gene>
<keyword evidence="1" id="KW-0067">ATP-binding</keyword>
<keyword evidence="1" id="KW-0547">Nucleotide-binding</keyword>
<evidence type="ECO:0008006" key="7">
    <source>
        <dbReference type="Google" id="ProtNLM"/>
    </source>
</evidence>
<accession>A0A423VC17</accession>
<dbReference type="Gene3D" id="3.40.50.300">
    <property type="entry name" value="P-loop containing nucleotide triphosphate hydrolases"/>
    <property type="match status" value="3"/>
</dbReference>
<evidence type="ECO:0000259" key="3">
    <source>
        <dbReference type="Pfam" id="PF13087"/>
    </source>
</evidence>
<reference evidence="5 6" key="1">
    <citation type="submission" date="2015-09" db="EMBL/GenBank/DDBJ databases">
        <title>Host preference determinants of Valsa canker pathogens revealed by comparative genomics.</title>
        <authorList>
            <person name="Yin Z."/>
            <person name="Huang L."/>
        </authorList>
    </citation>
    <scope>NUCLEOTIDE SEQUENCE [LARGE SCALE GENOMIC DNA]</scope>
    <source>
        <strain evidence="5 6">YSFL</strain>
    </source>
</reference>
<dbReference type="InterPro" id="IPR041679">
    <property type="entry name" value="DNA2/NAM7-like_C"/>
</dbReference>
<feature type="domain" description="DNA2/NAM7 helicase-like C-terminal" evidence="3">
    <location>
        <begin position="726"/>
        <end position="918"/>
    </location>
</feature>
<dbReference type="Pfam" id="PF13086">
    <property type="entry name" value="AAA_11"/>
    <property type="match status" value="2"/>
</dbReference>
<sequence length="1011" mass="114452">MVPNQDAIETIRAHVDFDPLRSAVPEPLFSSLPTSTTSLLPSSPWQKLPELPTPAELLNSRATTNDLPPFPINKPFQSKPEYLEALYRILRFEGIEGLRYSVNDFKSRPGMNDDQNTCVYIKVAKQLFITLYRHLRALAADSFKVQIKGYLMARLGPICRITFSTRRAGCKIKWKQSKRLLPGKIIALSTDNFNKDCRVAVVAQRPVEGGLDQCPPSIDIFWADVKQAVVEPDQELVMVESRNGFYEAVRHALTGLQQATGISTFDKYLVSLDNGDNPARSIATAPIFDLTSLINQITPKQLEQAAGNKHTEQLIFEQIANQYRECNILHRLPDNSISLHTSLDYSQLEALQRMISKEVAIVQGPPGTGKTFTSVKALMVMLQNRRPGDPPIIIAAQTNHALDQLLIYCHSAGARIMRLGGRTENEIIKERTVFNLRHSAGKIPTDAKYRSLEKGRLRIVDRFANLVSGVVGDQGLIDPEALFQAGIINEAQLSSLTDEEWEGAEGVPPMQLWLATEKIERFRQPGDDVEFTEEEPIEEELDLDLEDEAADDDEDRLRGTWVPLTSYYTGKTPRITDWKARCIAKLDKCDDLYDIPISLRGGVYQILQSRLRDAVGDKFRAILSEAVNQAKEQKTNKWFRDLHIIGKHCIDVIGCTTTGLSKYRGFLAATKARILLIEEAAETREANVTAALCTFESLDQLVLVGDHQQLPPQCDISRLGDAPYHLNTSLFERLVRNGVPYTMLNRQRRMAPELRFIVQQYYPDLLDHPIVEDVANRPLVPGMGDRRSWFFTHQWPEETDTDSSKFNTQEAEMVVAFMRYLVQNGVNVSQITVLTYYRGQRKKILQLLRRDVILMKTSYFNVATVDSYQGEENEVILLSLVRSPQPKDIARVGFLESQNRATVAISRARRGFFMFGNKQNLFGASEKSYNVWGPIWNGFAIQKRVATGKGLPLICQNHNQEIWMKKPEDFVGNAGGCWGWSRYATVPAPMPEETLLRSQVFWKLYRKVLLC</sequence>
<keyword evidence="6" id="KW-1185">Reference proteome</keyword>
<protein>
    <recommendedName>
        <fullName evidence="7">Helicase ATP-binding domain-containing protein</fullName>
    </recommendedName>
</protein>
<keyword evidence="1" id="KW-0378">Hydrolase</keyword>
<dbReference type="PANTHER" id="PTHR10887:SF341">
    <property type="entry name" value="NFX1-TYPE ZINC FINGER-CONTAINING PROTEIN 1"/>
    <property type="match status" value="1"/>
</dbReference>
<organism evidence="5 6">
    <name type="scientific">Cytospora chrysosperma</name>
    <name type="common">Cytospora canker fungus</name>
    <name type="synonym">Sphaeria chrysosperma</name>
    <dbReference type="NCBI Taxonomy" id="252740"/>
    <lineage>
        <taxon>Eukaryota</taxon>
        <taxon>Fungi</taxon>
        <taxon>Dikarya</taxon>
        <taxon>Ascomycota</taxon>
        <taxon>Pezizomycotina</taxon>
        <taxon>Sordariomycetes</taxon>
        <taxon>Sordariomycetidae</taxon>
        <taxon>Diaporthales</taxon>
        <taxon>Cytosporaceae</taxon>
        <taxon>Cytospora</taxon>
    </lineage>
</organism>
<dbReference type="GO" id="GO:0031380">
    <property type="term" value="C:nuclear RNA-directed RNA polymerase complex"/>
    <property type="evidence" value="ECO:0007669"/>
    <property type="project" value="TreeGrafter"/>
</dbReference>
<dbReference type="InterPro" id="IPR057373">
    <property type="entry name" value="ZNFX1"/>
</dbReference>
<dbReference type="PANTHER" id="PTHR10887">
    <property type="entry name" value="DNA2/NAM7 HELICASE FAMILY"/>
    <property type="match status" value="1"/>
</dbReference>
<dbReference type="InterPro" id="IPR047187">
    <property type="entry name" value="SF1_C_Upf1"/>
</dbReference>
<dbReference type="CDD" id="cd18808">
    <property type="entry name" value="SF1_C_Upf1"/>
    <property type="match status" value="1"/>
</dbReference>
<dbReference type="InterPro" id="IPR027417">
    <property type="entry name" value="P-loop_NTPase"/>
</dbReference>
<feature type="domain" description="ZNFX1" evidence="4">
    <location>
        <begin position="144"/>
        <end position="242"/>
    </location>
</feature>
<dbReference type="OrthoDB" id="409395at2759"/>
<dbReference type="InterPro" id="IPR041677">
    <property type="entry name" value="DNA2/NAM7_AAA_11"/>
</dbReference>
<dbReference type="EMBL" id="LJZO01000067">
    <property type="protein sequence ID" value="ROV88440.1"/>
    <property type="molecule type" value="Genomic_DNA"/>
</dbReference>
<dbReference type="STRING" id="252740.A0A423VC17"/>
<feature type="domain" description="DNA2/NAM7 helicase helicase" evidence="2">
    <location>
        <begin position="650"/>
        <end position="712"/>
    </location>
</feature>
<dbReference type="Pfam" id="PF25396">
    <property type="entry name" value="ZNFX1"/>
    <property type="match status" value="1"/>
</dbReference>
<dbReference type="GO" id="GO:0031048">
    <property type="term" value="P:regulatory ncRNA-mediated heterochromatin formation"/>
    <property type="evidence" value="ECO:0007669"/>
    <property type="project" value="TreeGrafter"/>
</dbReference>
<dbReference type="Pfam" id="PF13087">
    <property type="entry name" value="AAA_12"/>
    <property type="match status" value="1"/>
</dbReference>
<evidence type="ECO:0000256" key="1">
    <source>
        <dbReference type="ARBA" id="ARBA00022806"/>
    </source>
</evidence>
<feature type="domain" description="DNA2/NAM7 helicase helicase" evidence="2">
    <location>
        <begin position="343"/>
        <end position="439"/>
    </location>
</feature>
<evidence type="ECO:0000259" key="4">
    <source>
        <dbReference type="Pfam" id="PF25396"/>
    </source>
</evidence>
<dbReference type="Proteomes" id="UP000284375">
    <property type="component" value="Unassembled WGS sequence"/>
</dbReference>
<evidence type="ECO:0000313" key="6">
    <source>
        <dbReference type="Proteomes" id="UP000284375"/>
    </source>
</evidence>
<keyword evidence="1" id="KW-0347">Helicase</keyword>
<evidence type="ECO:0000259" key="2">
    <source>
        <dbReference type="Pfam" id="PF13086"/>
    </source>
</evidence>
<proteinExistence type="predicted"/>